<evidence type="ECO:0000313" key="3">
    <source>
        <dbReference type="Proteomes" id="UP000823990"/>
    </source>
</evidence>
<dbReference type="InterPro" id="IPR029002">
    <property type="entry name" value="PLPC/GPLD1"/>
</dbReference>
<dbReference type="Pfam" id="PF00882">
    <property type="entry name" value="Zn_dep_PLPC"/>
    <property type="match status" value="1"/>
</dbReference>
<accession>A0A9D1Q1E0</accession>
<reference evidence="2" key="1">
    <citation type="journal article" date="2021" name="PeerJ">
        <title>Extensive microbial diversity within the chicken gut microbiome revealed by metagenomics and culture.</title>
        <authorList>
            <person name="Gilroy R."/>
            <person name="Ravi A."/>
            <person name="Getino M."/>
            <person name="Pursley I."/>
            <person name="Horton D.L."/>
            <person name="Alikhan N.F."/>
            <person name="Baker D."/>
            <person name="Gharbi K."/>
            <person name="Hall N."/>
            <person name="Watson M."/>
            <person name="Adriaenssens E.M."/>
            <person name="Foster-Nyarko E."/>
            <person name="Jarju S."/>
            <person name="Secka A."/>
            <person name="Antonio M."/>
            <person name="Oren A."/>
            <person name="Chaudhuri R.R."/>
            <person name="La Ragione R."/>
            <person name="Hildebrand F."/>
            <person name="Pallen M.J."/>
        </authorList>
    </citation>
    <scope>NUCLEOTIDE SEQUENCE</scope>
    <source>
        <strain evidence="2">12435</strain>
    </source>
</reference>
<evidence type="ECO:0000313" key="2">
    <source>
        <dbReference type="EMBL" id="HIW02413.1"/>
    </source>
</evidence>
<dbReference type="Proteomes" id="UP000823990">
    <property type="component" value="Unassembled WGS sequence"/>
</dbReference>
<comment type="caution">
    <text evidence="2">The sequence shown here is derived from an EMBL/GenBank/DDBJ whole genome shotgun (WGS) entry which is preliminary data.</text>
</comment>
<sequence>MPSAYTHQLIAEDALCRLGGVPRTADYFFGAQGPDPMFFYRFIRTRGSNPGKLLHRTFVFRVFSAMLDFVRERPEAMSYALGYVSHYAADTVFHPFVFYLSDEGSAMDRNIRHTRVERDFDTYFLSARGIRMHDYRMPYGEEDINARAVTGVMNAAFGAYGMSADERHIRRAIAGWHRFLRNTYDRSGVRRRISDAIGGIGVKPFRLLGALFAKRDFDKSVLNLRREQWHNIFDPSFVRRDSADDLFARAVERTVQLACIFRSCAERGELPAELFSSNFSTGVSSVTKTTY</sequence>
<gene>
    <name evidence="2" type="ORF">H9892_03655</name>
</gene>
<reference evidence="2" key="2">
    <citation type="submission" date="2021-04" db="EMBL/GenBank/DDBJ databases">
        <authorList>
            <person name="Gilroy R."/>
        </authorList>
    </citation>
    <scope>NUCLEOTIDE SEQUENCE</scope>
    <source>
        <strain evidence="2">12435</strain>
    </source>
</reference>
<name>A0A9D1Q1E0_9FIRM</name>
<dbReference type="AlphaFoldDB" id="A0A9D1Q1E0"/>
<protein>
    <submittedName>
        <fullName evidence="2">Zinc dependent phospholipase C family protein</fullName>
    </submittedName>
</protein>
<dbReference type="EMBL" id="DXHS01000063">
    <property type="protein sequence ID" value="HIW02413.1"/>
    <property type="molecule type" value="Genomic_DNA"/>
</dbReference>
<evidence type="ECO:0000259" key="1">
    <source>
        <dbReference type="Pfam" id="PF00882"/>
    </source>
</evidence>
<organism evidence="2 3">
    <name type="scientific">Candidatus Protoclostridium stercorigallinarum</name>
    <dbReference type="NCBI Taxonomy" id="2838741"/>
    <lineage>
        <taxon>Bacteria</taxon>
        <taxon>Bacillati</taxon>
        <taxon>Bacillota</taxon>
        <taxon>Clostridia</taxon>
        <taxon>Candidatus Protoclostridium</taxon>
    </lineage>
</organism>
<feature type="domain" description="Phospholipase C/D" evidence="1">
    <location>
        <begin position="7"/>
        <end position="133"/>
    </location>
</feature>
<proteinExistence type="predicted"/>